<dbReference type="AlphaFoldDB" id="A0AAW9DNY5"/>
<dbReference type="PANTHER" id="PTHR43639">
    <property type="entry name" value="OXIDOREDUCTASE, SHORT-CHAIN DEHYDROGENASE/REDUCTASE FAMILY (AFU_ORTHOLOGUE AFUA_5G02870)"/>
    <property type="match status" value="1"/>
</dbReference>
<protein>
    <submittedName>
        <fullName evidence="3">SDR family oxidoreductase</fullName>
    </submittedName>
</protein>
<dbReference type="EMBL" id="JAWXYB010000018">
    <property type="protein sequence ID" value="MDX5930884.1"/>
    <property type="molecule type" value="Genomic_DNA"/>
</dbReference>
<reference evidence="3 4" key="1">
    <citation type="submission" date="2023-11" db="EMBL/GenBank/DDBJ databases">
        <title>MicrobeMod: A computational toolkit for identifying prokaryotic methylation and restriction-modification with nanopore sequencing.</title>
        <authorList>
            <person name="Crits-Christoph A."/>
            <person name="Kang S.C."/>
            <person name="Lee H."/>
            <person name="Ostrov N."/>
        </authorList>
    </citation>
    <scope>NUCLEOTIDE SEQUENCE [LARGE SCALE GENOMIC DNA]</scope>
    <source>
        <strain evidence="3 4">DSMZ 700</strain>
    </source>
</reference>
<sequence length="267" mass="27335">MTASPITGAALITGGAKRIGAAITRALAAAGHPVVIHYRSAGGEADELAATITGQGGRAFTLAADLADPAMVETLIARAAALAGPIDILINNASHFSFDRPATVTAESLAAHFAPNLAAPVLLARDMAARIAESHGVAGAHGEPGRRGLIVNILDQKLANLNPDFFAYTIAKAGLAAATEMLAMALAPNIRVCGVSPGLTLIGAKQSAENFVRGQQATPLRHGSSAGDIARAVMFLVTTPSITGINLLVDAGEHMMHRQRDVSFSVE</sequence>
<dbReference type="Gene3D" id="3.40.50.720">
    <property type="entry name" value="NAD(P)-binding Rossmann-like Domain"/>
    <property type="match status" value="1"/>
</dbReference>
<evidence type="ECO:0000256" key="2">
    <source>
        <dbReference type="ARBA" id="ARBA00023002"/>
    </source>
</evidence>
<accession>A0AAW9DNY5</accession>
<dbReference type="SUPFAM" id="SSF51735">
    <property type="entry name" value="NAD(P)-binding Rossmann-fold domains"/>
    <property type="match status" value="1"/>
</dbReference>
<comment type="similarity">
    <text evidence="1">Belongs to the short-chain dehydrogenases/reductases (SDR) family.</text>
</comment>
<gene>
    <name evidence="3" type="ORF">SIL87_08925</name>
</gene>
<dbReference type="NCBIfam" id="NF006597">
    <property type="entry name" value="PRK09134.1"/>
    <property type="match status" value="1"/>
</dbReference>
<keyword evidence="2" id="KW-0560">Oxidoreductase</keyword>
<dbReference type="RefSeq" id="WP_319613810.1">
    <property type="nucleotide sequence ID" value="NZ_JAWXYB010000018.1"/>
</dbReference>
<comment type="caution">
    <text evidence="3">The sequence shown here is derived from an EMBL/GenBank/DDBJ whole genome shotgun (WGS) entry which is preliminary data.</text>
</comment>
<keyword evidence="4" id="KW-1185">Reference proteome</keyword>
<dbReference type="Proteomes" id="UP001279553">
    <property type="component" value="Unassembled WGS sequence"/>
</dbReference>
<proteinExistence type="inferred from homology"/>
<name>A0AAW9DNY5_ACIAO</name>
<evidence type="ECO:0000313" key="4">
    <source>
        <dbReference type="Proteomes" id="UP001279553"/>
    </source>
</evidence>
<evidence type="ECO:0000256" key="1">
    <source>
        <dbReference type="ARBA" id="ARBA00006484"/>
    </source>
</evidence>
<dbReference type="GO" id="GO:0016491">
    <property type="term" value="F:oxidoreductase activity"/>
    <property type="evidence" value="ECO:0007669"/>
    <property type="project" value="UniProtKB-KW"/>
</dbReference>
<dbReference type="PRINTS" id="PR00081">
    <property type="entry name" value="GDHRDH"/>
</dbReference>
<evidence type="ECO:0000313" key="3">
    <source>
        <dbReference type="EMBL" id="MDX5930884.1"/>
    </source>
</evidence>
<dbReference type="InterPro" id="IPR036291">
    <property type="entry name" value="NAD(P)-bd_dom_sf"/>
</dbReference>
<dbReference type="PANTHER" id="PTHR43639:SF1">
    <property type="entry name" value="SHORT-CHAIN DEHYDROGENASE_REDUCTASE FAMILY PROTEIN"/>
    <property type="match status" value="1"/>
</dbReference>
<dbReference type="Pfam" id="PF13561">
    <property type="entry name" value="adh_short_C2"/>
    <property type="match status" value="1"/>
</dbReference>
<dbReference type="PRINTS" id="PR00080">
    <property type="entry name" value="SDRFAMILY"/>
</dbReference>
<organism evidence="3 4">
    <name type="scientific">Acidiphilium acidophilum</name>
    <name type="common">Thiobacillus acidophilus</name>
    <dbReference type="NCBI Taxonomy" id="76588"/>
    <lineage>
        <taxon>Bacteria</taxon>
        <taxon>Pseudomonadati</taxon>
        <taxon>Pseudomonadota</taxon>
        <taxon>Alphaproteobacteria</taxon>
        <taxon>Acetobacterales</taxon>
        <taxon>Acidocellaceae</taxon>
        <taxon>Acidiphilium</taxon>
    </lineage>
</organism>
<dbReference type="InterPro" id="IPR002347">
    <property type="entry name" value="SDR_fam"/>
</dbReference>